<dbReference type="EMBL" id="LRVM01000004">
    <property type="protein sequence ID" value="KXL53157.1"/>
    <property type="molecule type" value="Genomic_DNA"/>
</dbReference>
<dbReference type="PANTHER" id="PTHR30419">
    <property type="entry name" value="HTH-TYPE TRANSCRIPTIONAL REGULATOR YBHD"/>
    <property type="match status" value="1"/>
</dbReference>
<dbReference type="InterPro" id="IPR036388">
    <property type="entry name" value="WH-like_DNA-bd_sf"/>
</dbReference>
<comment type="caution">
    <text evidence="6">The sequence shown here is derived from an EMBL/GenBank/DDBJ whole genome shotgun (WGS) entry which is preliminary data.</text>
</comment>
<dbReference type="SUPFAM" id="SSF53850">
    <property type="entry name" value="Periplasmic binding protein-like II"/>
    <property type="match status" value="1"/>
</dbReference>
<dbReference type="PRINTS" id="PR00039">
    <property type="entry name" value="HTHLYSR"/>
</dbReference>
<evidence type="ECO:0000313" key="6">
    <source>
        <dbReference type="EMBL" id="KXL53157.1"/>
    </source>
</evidence>
<dbReference type="PATRIC" id="fig|36847.3.peg.1982"/>
<evidence type="ECO:0000259" key="5">
    <source>
        <dbReference type="PROSITE" id="PS50931"/>
    </source>
</evidence>
<dbReference type="InterPro" id="IPR036390">
    <property type="entry name" value="WH_DNA-bd_sf"/>
</dbReference>
<dbReference type="STRING" id="36847.CLNEO_17000"/>
<dbReference type="Gene3D" id="3.40.190.290">
    <property type="match status" value="1"/>
</dbReference>
<accession>A0A136WFD1</accession>
<comment type="similarity">
    <text evidence="1">Belongs to the LysR transcriptional regulatory family.</text>
</comment>
<dbReference type="RefSeq" id="WP_066087381.1">
    <property type="nucleotide sequence ID" value="NZ_LRVM01000004.1"/>
</dbReference>
<dbReference type="OrthoDB" id="1652954at2"/>
<dbReference type="SUPFAM" id="SSF46785">
    <property type="entry name" value="Winged helix' DNA-binding domain"/>
    <property type="match status" value="1"/>
</dbReference>
<evidence type="ECO:0000256" key="1">
    <source>
        <dbReference type="ARBA" id="ARBA00009437"/>
    </source>
</evidence>
<evidence type="ECO:0000256" key="4">
    <source>
        <dbReference type="ARBA" id="ARBA00023163"/>
    </source>
</evidence>
<reference evidence="6 7" key="1">
    <citation type="submission" date="2016-01" db="EMBL/GenBank/DDBJ databases">
        <title>Genome sequence of Clostridium neopropionicum X4, DSM-3847.</title>
        <authorList>
            <person name="Poehlein A."/>
            <person name="Beck M.H."/>
            <person name="Bengelsdorf F.R."/>
            <person name="Daniel R."/>
            <person name="Duerre P."/>
        </authorList>
    </citation>
    <scope>NUCLEOTIDE SEQUENCE [LARGE SCALE GENOMIC DNA]</scope>
    <source>
        <strain evidence="6 7">DSM-3847</strain>
    </source>
</reference>
<evidence type="ECO:0000313" key="7">
    <source>
        <dbReference type="Proteomes" id="UP000070539"/>
    </source>
</evidence>
<dbReference type="InterPro" id="IPR000847">
    <property type="entry name" value="LysR_HTH_N"/>
</dbReference>
<keyword evidence="7" id="KW-1185">Reference proteome</keyword>
<feature type="domain" description="HTH lysR-type" evidence="5">
    <location>
        <begin position="1"/>
        <end position="58"/>
    </location>
</feature>
<dbReference type="GO" id="GO:0005829">
    <property type="term" value="C:cytosol"/>
    <property type="evidence" value="ECO:0007669"/>
    <property type="project" value="TreeGrafter"/>
</dbReference>
<dbReference type="FunFam" id="1.10.10.10:FF:000001">
    <property type="entry name" value="LysR family transcriptional regulator"/>
    <property type="match status" value="1"/>
</dbReference>
<proteinExistence type="inferred from homology"/>
<dbReference type="InterPro" id="IPR005119">
    <property type="entry name" value="LysR_subst-bd"/>
</dbReference>
<evidence type="ECO:0000256" key="3">
    <source>
        <dbReference type="ARBA" id="ARBA00023125"/>
    </source>
</evidence>
<gene>
    <name evidence="6" type="primary">gltC</name>
    <name evidence="6" type="ORF">CLNEO_17000</name>
</gene>
<dbReference type="Gene3D" id="1.10.10.10">
    <property type="entry name" value="Winged helix-like DNA-binding domain superfamily/Winged helix DNA-binding domain"/>
    <property type="match status" value="1"/>
</dbReference>
<dbReference type="InterPro" id="IPR050950">
    <property type="entry name" value="HTH-type_LysR_regulators"/>
</dbReference>
<organism evidence="6 7">
    <name type="scientific">Anaerotignum neopropionicum</name>
    <dbReference type="NCBI Taxonomy" id="36847"/>
    <lineage>
        <taxon>Bacteria</taxon>
        <taxon>Bacillati</taxon>
        <taxon>Bacillota</taxon>
        <taxon>Clostridia</taxon>
        <taxon>Lachnospirales</taxon>
        <taxon>Anaerotignaceae</taxon>
        <taxon>Anaerotignum</taxon>
    </lineage>
</organism>
<keyword evidence="4" id="KW-0804">Transcription</keyword>
<keyword evidence="2" id="KW-0805">Transcription regulation</keyword>
<keyword evidence="3" id="KW-0238">DNA-binding</keyword>
<dbReference type="PANTHER" id="PTHR30419:SF28">
    <property type="entry name" value="HTH-TYPE TRANSCRIPTIONAL REGULATOR BSDA"/>
    <property type="match status" value="1"/>
</dbReference>
<sequence>MNLNQLYYFKTLAELEHYTRASEKLNISQPTLSHSIAAMENELGANLFEKQGRNVVLTKYGRIYLFYVENALTQLELGKNQIERLIAVGGGHVGLAYMTSLGTNFVPEIIAGFLNDPQNKNISFACYEGNTKTLIYNLKREKYDLVFCSMLENETDVEFIPVYEQGLVVIVPENHTLATKKKVTIQDICPYPLICYTKESGMRRIIDDLFAKAQIMPNILCQFEDVNSMAGLVAANQGIAIITDNPSIQNYNVVKLNFDTAYSKRMVYLAYMVNRYLPPAVEKFKDYIVNITKK</sequence>
<dbReference type="Proteomes" id="UP000070539">
    <property type="component" value="Unassembled WGS sequence"/>
</dbReference>
<name>A0A136WFD1_9FIRM</name>
<protein>
    <submittedName>
        <fullName evidence="6">HTH-type transcriptional regulator GltC</fullName>
    </submittedName>
</protein>
<dbReference type="GO" id="GO:0003700">
    <property type="term" value="F:DNA-binding transcription factor activity"/>
    <property type="evidence" value="ECO:0007669"/>
    <property type="project" value="InterPro"/>
</dbReference>
<dbReference type="PROSITE" id="PS50931">
    <property type="entry name" value="HTH_LYSR"/>
    <property type="match status" value="1"/>
</dbReference>
<dbReference type="Pfam" id="PF00126">
    <property type="entry name" value="HTH_1"/>
    <property type="match status" value="1"/>
</dbReference>
<dbReference type="GO" id="GO:0003677">
    <property type="term" value="F:DNA binding"/>
    <property type="evidence" value="ECO:0007669"/>
    <property type="project" value="UniProtKB-KW"/>
</dbReference>
<evidence type="ECO:0000256" key="2">
    <source>
        <dbReference type="ARBA" id="ARBA00023015"/>
    </source>
</evidence>
<dbReference type="Pfam" id="PF03466">
    <property type="entry name" value="LysR_substrate"/>
    <property type="match status" value="1"/>
</dbReference>
<dbReference type="AlphaFoldDB" id="A0A136WFD1"/>